<dbReference type="SMART" id="SM00418">
    <property type="entry name" value="HTH_ARSR"/>
    <property type="match status" value="1"/>
</dbReference>
<dbReference type="RefSeq" id="WP_097043506.1">
    <property type="nucleotide sequence ID" value="NZ_OBEK01000006.1"/>
</dbReference>
<keyword evidence="3" id="KW-0804">Transcription</keyword>
<evidence type="ECO:0000256" key="2">
    <source>
        <dbReference type="ARBA" id="ARBA00023125"/>
    </source>
</evidence>
<keyword evidence="1" id="KW-0805">Transcription regulation</keyword>
<dbReference type="SUPFAM" id="SSF46785">
    <property type="entry name" value="Winged helix' DNA-binding domain"/>
    <property type="match status" value="1"/>
</dbReference>
<dbReference type="EMBL" id="OBEK01000006">
    <property type="protein sequence ID" value="SNZ17659.1"/>
    <property type="molecule type" value="Genomic_DNA"/>
</dbReference>
<protein>
    <submittedName>
        <fullName evidence="5">ArsR family transcriptional regulator</fullName>
    </submittedName>
</protein>
<feature type="domain" description="HTH arsR-type" evidence="4">
    <location>
        <begin position="4"/>
        <end position="98"/>
    </location>
</feature>
<keyword evidence="6" id="KW-1185">Reference proteome</keyword>
<dbReference type="Pfam" id="PF01022">
    <property type="entry name" value="HTH_5"/>
    <property type="match status" value="1"/>
</dbReference>
<dbReference type="InterPro" id="IPR036388">
    <property type="entry name" value="WH-like_DNA-bd_sf"/>
</dbReference>
<dbReference type="Proteomes" id="UP000219356">
    <property type="component" value="Unassembled WGS sequence"/>
</dbReference>
<accession>A0A285P7E2</accession>
<evidence type="ECO:0000313" key="6">
    <source>
        <dbReference type="Proteomes" id="UP000219356"/>
    </source>
</evidence>
<dbReference type="InterPro" id="IPR036390">
    <property type="entry name" value="WH_DNA-bd_sf"/>
</dbReference>
<evidence type="ECO:0000256" key="3">
    <source>
        <dbReference type="ARBA" id="ARBA00023163"/>
    </source>
</evidence>
<evidence type="ECO:0000313" key="5">
    <source>
        <dbReference type="EMBL" id="SNZ17659.1"/>
    </source>
</evidence>
<dbReference type="AlphaFoldDB" id="A0A285P7E2"/>
<evidence type="ECO:0000259" key="4">
    <source>
        <dbReference type="PROSITE" id="PS50987"/>
    </source>
</evidence>
<evidence type="ECO:0000256" key="1">
    <source>
        <dbReference type="ARBA" id="ARBA00023015"/>
    </source>
</evidence>
<reference evidence="6" key="1">
    <citation type="submission" date="2017-09" db="EMBL/GenBank/DDBJ databases">
        <authorList>
            <person name="Varghese N."/>
            <person name="Submissions S."/>
        </authorList>
    </citation>
    <scope>NUCLEOTIDE SEQUENCE [LARGE SCALE GENOMIC DNA]</scope>
    <source>
        <strain evidence="6">CGMCC 1.8913</strain>
    </source>
</reference>
<dbReference type="NCBIfam" id="NF033788">
    <property type="entry name" value="HTH_metalloreg"/>
    <property type="match status" value="1"/>
</dbReference>
<dbReference type="PROSITE" id="PS50987">
    <property type="entry name" value="HTH_ARSR_2"/>
    <property type="match status" value="1"/>
</dbReference>
<name>A0A285P7E2_9BACI</name>
<keyword evidence="2" id="KW-0238">DNA-binding</keyword>
<dbReference type="Gene3D" id="1.10.10.10">
    <property type="entry name" value="Winged helix-like DNA-binding domain superfamily/Winged helix DNA-binding domain"/>
    <property type="match status" value="1"/>
</dbReference>
<dbReference type="InterPro" id="IPR011991">
    <property type="entry name" value="ArsR-like_HTH"/>
</dbReference>
<dbReference type="PANTHER" id="PTHR33154:SF18">
    <property type="entry name" value="ARSENICAL RESISTANCE OPERON REPRESSOR"/>
    <property type="match status" value="1"/>
</dbReference>
<dbReference type="PANTHER" id="PTHR33154">
    <property type="entry name" value="TRANSCRIPTIONAL REGULATOR, ARSR FAMILY"/>
    <property type="match status" value="1"/>
</dbReference>
<dbReference type="InterPro" id="IPR001845">
    <property type="entry name" value="HTH_ArsR_DNA-bd_dom"/>
</dbReference>
<proteinExistence type="predicted"/>
<organism evidence="5 6">
    <name type="scientific">Terribacillus aidingensis</name>
    <dbReference type="NCBI Taxonomy" id="586416"/>
    <lineage>
        <taxon>Bacteria</taxon>
        <taxon>Bacillati</taxon>
        <taxon>Bacillota</taxon>
        <taxon>Bacilli</taxon>
        <taxon>Bacillales</taxon>
        <taxon>Bacillaceae</taxon>
        <taxon>Terribacillus</taxon>
    </lineage>
</organism>
<dbReference type="InterPro" id="IPR051081">
    <property type="entry name" value="HTH_MetalResp_TranReg"/>
</dbReference>
<dbReference type="CDD" id="cd00090">
    <property type="entry name" value="HTH_ARSR"/>
    <property type="match status" value="1"/>
</dbReference>
<dbReference type="PRINTS" id="PR00778">
    <property type="entry name" value="HTHARSR"/>
</dbReference>
<dbReference type="OrthoDB" id="9798835at2"/>
<gene>
    <name evidence="5" type="ORF">SAMN05421503_3335</name>
</gene>
<dbReference type="GO" id="GO:0003700">
    <property type="term" value="F:DNA-binding transcription factor activity"/>
    <property type="evidence" value="ECO:0007669"/>
    <property type="project" value="InterPro"/>
</dbReference>
<sequence length="115" mass="13334">MVTAKPLSMETLTETLKILHDPTRLLLLKLLAEKEYCVCELVEMFDISQPAVSQHLRKYRQAGLVIEEKRGQWRYYRFDPSCSQNALVKNVLAQLDTQDEQLIQLRHKAEAITCS</sequence>
<dbReference type="GO" id="GO:0003677">
    <property type="term" value="F:DNA binding"/>
    <property type="evidence" value="ECO:0007669"/>
    <property type="project" value="UniProtKB-KW"/>
</dbReference>